<sequence>MSLTWATAGVAIARQAAQTINRVRVCWNRIVLVHLNVC</sequence>
<gene>
    <name evidence="1" type="ORF">THTE_1473</name>
</gene>
<protein>
    <submittedName>
        <fullName evidence="1">Uncharacterized protein</fullName>
    </submittedName>
</protein>
<dbReference type="KEGG" id="ttf:THTE_1473"/>
<keyword evidence="2" id="KW-1185">Reference proteome</keyword>
<evidence type="ECO:0000313" key="2">
    <source>
        <dbReference type="Proteomes" id="UP000215086"/>
    </source>
</evidence>
<dbReference type="AlphaFoldDB" id="A0A286RDN8"/>
<dbReference type="EMBL" id="CP018477">
    <property type="protein sequence ID" value="ASV74075.1"/>
    <property type="molecule type" value="Genomic_DNA"/>
</dbReference>
<proteinExistence type="predicted"/>
<organism evidence="1 2">
    <name type="scientific">Thermogutta terrifontis</name>
    <dbReference type="NCBI Taxonomy" id="1331910"/>
    <lineage>
        <taxon>Bacteria</taxon>
        <taxon>Pseudomonadati</taxon>
        <taxon>Planctomycetota</taxon>
        <taxon>Planctomycetia</taxon>
        <taxon>Pirellulales</taxon>
        <taxon>Thermoguttaceae</taxon>
        <taxon>Thermogutta</taxon>
    </lineage>
</organism>
<name>A0A286RDN8_9BACT</name>
<dbReference type="Proteomes" id="UP000215086">
    <property type="component" value="Chromosome"/>
</dbReference>
<accession>A0A286RDN8</accession>
<evidence type="ECO:0000313" key="1">
    <source>
        <dbReference type="EMBL" id="ASV74075.1"/>
    </source>
</evidence>
<reference evidence="1 2" key="1">
    <citation type="journal article" name="Front. Microbiol.">
        <title>Sugar Metabolism of the First Thermophilic Planctomycete Thermogutta terrifontis: Comparative Genomic and Transcriptomic Approaches.</title>
        <authorList>
            <person name="Elcheninov A.G."/>
            <person name="Menzel P."/>
            <person name="Gudbergsdottir S.R."/>
            <person name="Slesarev A.I."/>
            <person name="Kadnikov V.V."/>
            <person name="Krogh A."/>
            <person name="Bonch-Osmolovskaya E.A."/>
            <person name="Peng X."/>
            <person name="Kublanov I.V."/>
        </authorList>
    </citation>
    <scope>NUCLEOTIDE SEQUENCE [LARGE SCALE GENOMIC DNA]</scope>
    <source>
        <strain evidence="1 2">R1</strain>
    </source>
</reference>